<accession>A0A6H5IEP0</accession>
<keyword evidence="2" id="KW-0689">Ribosomal protein</keyword>
<dbReference type="GO" id="GO:0005840">
    <property type="term" value="C:ribosome"/>
    <property type="evidence" value="ECO:0007669"/>
    <property type="project" value="UniProtKB-KW"/>
</dbReference>
<comment type="similarity">
    <text evidence="1">Belongs to the bacterial ribosomal protein bL33 family.</text>
</comment>
<reference evidence="5 6" key="1">
    <citation type="submission" date="2020-02" db="EMBL/GenBank/DDBJ databases">
        <authorList>
            <person name="Ferguson B K."/>
        </authorList>
    </citation>
    <scope>NUCLEOTIDE SEQUENCE [LARGE SCALE GENOMIC DNA]</scope>
</reference>
<evidence type="ECO:0000256" key="1">
    <source>
        <dbReference type="ARBA" id="ARBA00007596"/>
    </source>
</evidence>
<evidence type="ECO:0000313" key="6">
    <source>
        <dbReference type="Proteomes" id="UP000479190"/>
    </source>
</evidence>
<dbReference type="InterPro" id="IPR038584">
    <property type="entry name" value="Ribosomal_bL33_sf"/>
</dbReference>
<dbReference type="EMBL" id="CADCXV010000784">
    <property type="protein sequence ID" value="CAB0035409.1"/>
    <property type="molecule type" value="Genomic_DNA"/>
</dbReference>
<evidence type="ECO:0000256" key="3">
    <source>
        <dbReference type="ARBA" id="ARBA00023274"/>
    </source>
</evidence>
<dbReference type="AlphaFoldDB" id="A0A6H5IEP0"/>
<dbReference type="Gene3D" id="2.20.28.120">
    <property type="entry name" value="Ribosomal protein L33"/>
    <property type="match status" value="1"/>
</dbReference>
<evidence type="ECO:0000313" key="5">
    <source>
        <dbReference type="EMBL" id="CAB0035409.1"/>
    </source>
</evidence>
<keyword evidence="6" id="KW-1185">Reference proteome</keyword>
<protein>
    <recommendedName>
        <fullName evidence="4">39S ribosomal protein L33, mitochondrial</fullName>
    </recommendedName>
</protein>
<keyword evidence="3" id="KW-0687">Ribonucleoprotein</keyword>
<dbReference type="SUPFAM" id="SSF57829">
    <property type="entry name" value="Zn-binding ribosomal proteins"/>
    <property type="match status" value="1"/>
</dbReference>
<dbReference type="GO" id="GO:1990904">
    <property type="term" value="C:ribonucleoprotein complex"/>
    <property type="evidence" value="ECO:0007669"/>
    <property type="project" value="UniProtKB-KW"/>
</dbReference>
<proteinExistence type="inferred from homology"/>
<sequence length="64" mass="7574">MPHTDLETAIFQEADIMVLMESVASKHKVITVRERLGDKMEFFRFDPYIQKNALYKEKKKIKSV</sequence>
<evidence type="ECO:0000256" key="2">
    <source>
        <dbReference type="ARBA" id="ARBA00022980"/>
    </source>
</evidence>
<name>A0A6H5IEP0_9HYME</name>
<dbReference type="OrthoDB" id="275534at2759"/>
<organism evidence="5 6">
    <name type="scientific">Trichogramma brassicae</name>
    <dbReference type="NCBI Taxonomy" id="86971"/>
    <lineage>
        <taxon>Eukaryota</taxon>
        <taxon>Metazoa</taxon>
        <taxon>Ecdysozoa</taxon>
        <taxon>Arthropoda</taxon>
        <taxon>Hexapoda</taxon>
        <taxon>Insecta</taxon>
        <taxon>Pterygota</taxon>
        <taxon>Neoptera</taxon>
        <taxon>Endopterygota</taxon>
        <taxon>Hymenoptera</taxon>
        <taxon>Apocrita</taxon>
        <taxon>Proctotrupomorpha</taxon>
        <taxon>Chalcidoidea</taxon>
        <taxon>Trichogrammatidae</taxon>
        <taxon>Trichogramma</taxon>
    </lineage>
</organism>
<evidence type="ECO:0000256" key="4">
    <source>
        <dbReference type="ARBA" id="ARBA00035436"/>
    </source>
</evidence>
<dbReference type="InterPro" id="IPR011332">
    <property type="entry name" value="Ribosomal_zn-bd"/>
</dbReference>
<dbReference type="GO" id="GO:0006412">
    <property type="term" value="P:translation"/>
    <property type="evidence" value="ECO:0007669"/>
    <property type="project" value="InterPro"/>
</dbReference>
<gene>
    <name evidence="5" type="ORF">TBRA_LOCUS7306</name>
</gene>
<dbReference type="Proteomes" id="UP000479190">
    <property type="component" value="Unassembled WGS sequence"/>
</dbReference>